<evidence type="ECO:0000256" key="1">
    <source>
        <dbReference type="SAM" id="MobiDB-lite"/>
    </source>
</evidence>
<feature type="region of interest" description="Disordered" evidence="1">
    <location>
        <begin position="37"/>
        <end position="56"/>
    </location>
</feature>
<comment type="caution">
    <text evidence="2">The sequence shown here is derived from an EMBL/GenBank/DDBJ whole genome shotgun (WGS) entry which is preliminary data.</text>
</comment>
<evidence type="ECO:0000313" key="3">
    <source>
        <dbReference type="Proteomes" id="UP000253961"/>
    </source>
</evidence>
<sequence>MASFYQKLFITLILLIAFTSRIVVYAMPLPKLTTEMIKEHPSENAEKSESSEKQNQLEEKIKLTDLFLDNASNVNFTYNHALKNNLYSGNFILTYCHLQVPEQPPK</sequence>
<dbReference type="OrthoDB" id="772706at2"/>
<dbReference type="RefSeq" id="WP_115405015.1">
    <property type="nucleotide sequence ID" value="NZ_QPKV01000016.1"/>
</dbReference>
<keyword evidence="3" id="KW-1185">Reference proteome</keyword>
<dbReference type="Proteomes" id="UP000253961">
    <property type="component" value="Unassembled WGS sequence"/>
</dbReference>
<accession>A0A369PPJ8</accession>
<evidence type="ECO:0000313" key="2">
    <source>
        <dbReference type="EMBL" id="RDC54202.1"/>
    </source>
</evidence>
<dbReference type="EMBL" id="QPKV01000016">
    <property type="protein sequence ID" value="RDC54202.1"/>
    <property type="molecule type" value="Genomic_DNA"/>
</dbReference>
<dbReference type="AlphaFoldDB" id="A0A369PPJ8"/>
<reference evidence="2 3" key="1">
    <citation type="submission" date="2018-07" db="EMBL/GenBank/DDBJ databases">
        <title>Pedobacter sp. nov., isolated from soil.</title>
        <authorList>
            <person name="Zhou L.Y."/>
            <person name="Du Z.J."/>
        </authorList>
    </citation>
    <scope>NUCLEOTIDE SEQUENCE [LARGE SCALE GENOMIC DNA]</scope>
    <source>
        <strain evidence="2 3">JDX94</strain>
    </source>
</reference>
<gene>
    <name evidence="2" type="ORF">DU508_23005</name>
</gene>
<organism evidence="2 3">
    <name type="scientific">Pedobacter chinensis</name>
    <dbReference type="NCBI Taxonomy" id="2282421"/>
    <lineage>
        <taxon>Bacteria</taxon>
        <taxon>Pseudomonadati</taxon>
        <taxon>Bacteroidota</taxon>
        <taxon>Sphingobacteriia</taxon>
        <taxon>Sphingobacteriales</taxon>
        <taxon>Sphingobacteriaceae</taxon>
        <taxon>Pedobacter</taxon>
    </lineage>
</organism>
<protein>
    <submittedName>
        <fullName evidence="2">Uncharacterized protein</fullName>
    </submittedName>
</protein>
<proteinExistence type="predicted"/>
<name>A0A369PPJ8_9SPHI</name>